<dbReference type="SMART" id="SM00482">
    <property type="entry name" value="POLAc"/>
    <property type="match status" value="1"/>
</dbReference>
<dbReference type="InterPro" id="IPR036397">
    <property type="entry name" value="RNaseH_sf"/>
</dbReference>
<dbReference type="Gene3D" id="3.30.70.370">
    <property type="match status" value="1"/>
</dbReference>
<dbReference type="CDD" id="cd08642">
    <property type="entry name" value="DNA_pol_A_pol_I_A"/>
    <property type="match status" value="1"/>
</dbReference>
<gene>
    <name evidence="6" type="primary">polA_4</name>
    <name evidence="6" type="ORF">ERS852456_02363</name>
</gene>
<sequence length="650" mass="72697">MGEVGYKTLAIDIETFSDVDLIKCGVYAYADSPAFEILLFAYSFDDEETKIIDLAQGEQLTEEIKNALSDVGIIKTAFNANFERTCLSKYMGVRLSPESWVCTAVQSAMLALPLSLEGVGAVLGLSEQKLKEGKDLIRYFCVPCKPTKTNGGRSRNLPFHAPEKWKQFKTYCIRDVDVEKGIRQKLHKFPIPESEMAFYRLDQEINDRGVLVDRELVEQSITCDLLHKDIVTNRAYEVTGLENPNSVSQLKGWLSERGVEIDSLSKGAVAELIEDADGEVLEALKLRLLMAKTSVKKYEAIERSVCSDGRVHGLLQFYGANRTGRWAGRLVQVQNLPQNHISDLELARSLVRRGQFEELELFYESTPNVLSELIRTAFIPKEGCRFIVADFSAIEARVLAWLSGEQWRLDVFATHGKIYEASASAMFGVPIEEITKGSPLRQKGKIAELALGYGGAVGALTSMGALAMGLSEDELPGLVSTWRNANPHITQFWWDVDEAAVRAVRERKETQVGLIRFQYASGILFAMLPSGRKLAYVKPRMGVNKYGRDGLTYEGVGENKKWERMDTYGPKLVENIVQGTSRDILAEAMMRLNKAGFSIVFHVHDEAVLEVPEGKSSVEEVCRIMAEPPSWVHGLPLRADGYECQFYKKD</sequence>
<dbReference type="InterPro" id="IPR043502">
    <property type="entry name" value="DNA/RNA_pol_sf"/>
</dbReference>
<dbReference type="GO" id="GO:0003887">
    <property type="term" value="F:DNA-directed DNA polymerase activity"/>
    <property type="evidence" value="ECO:0007669"/>
    <property type="project" value="UniProtKB-EC"/>
</dbReference>
<evidence type="ECO:0000256" key="2">
    <source>
        <dbReference type="ARBA" id="ARBA00012417"/>
    </source>
</evidence>
<reference evidence="6 7" key="1">
    <citation type="submission" date="2015-09" db="EMBL/GenBank/DDBJ databases">
        <authorList>
            <consortium name="Pathogen Informatics"/>
        </authorList>
    </citation>
    <scope>NUCLEOTIDE SEQUENCE [LARGE SCALE GENOMIC DNA]</scope>
    <source>
        <strain evidence="6 7">2789STDY5834841</strain>
    </source>
</reference>
<comment type="catalytic activity">
    <reaction evidence="4">
        <text>DNA(n) + a 2'-deoxyribonucleoside 5'-triphosphate = DNA(n+1) + diphosphate</text>
        <dbReference type="Rhea" id="RHEA:22508"/>
        <dbReference type="Rhea" id="RHEA-COMP:17339"/>
        <dbReference type="Rhea" id="RHEA-COMP:17340"/>
        <dbReference type="ChEBI" id="CHEBI:33019"/>
        <dbReference type="ChEBI" id="CHEBI:61560"/>
        <dbReference type="ChEBI" id="CHEBI:173112"/>
        <dbReference type="EC" id="2.7.7.7"/>
    </reaction>
</comment>
<dbReference type="SUPFAM" id="SSF53098">
    <property type="entry name" value="Ribonuclease H-like"/>
    <property type="match status" value="1"/>
</dbReference>
<evidence type="ECO:0000256" key="4">
    <source>
        <dbReference type="ARBA" id="ARBA00049244"/>
    </source>
</evidence>
<dbReference type="RefSeq" id="WP_055159347.1">
    <property type="nucleotide sequence ID" value="NZ_CYZO01000037.1"/>
</dbReference>
<dbReference type="SUPFAM" id="SSF56672">
    <property type="entry name" value="DNA/RNA polymerases"/>
    <property type="match status" value="1"/>
</dbReference>
<dbReference type="Gene3D" id="3.30.420.10">
    <property type="entry name" value="Ribonuclease H-like superfamily/Ribonuclease H"/>
    <property type="match status" value="1"/>
</dbReference>
<evidence type="ECO:0000256" key="3">
    <source>
        <dbReference type="ARBA" id="ARBA00022705"/>
    </source>
</evidence>
<dbReference type="Pfam" id="PF00476">
    <property type="entry name" value="DNA_pol_A"/>
    <property type="match status" value="1"/>
</dbReference>
<protein>
    <recommendedName>
        <fullName evidence="2">DNA-directed DNA polymerase</fullName>
        <ecNumber evidence="2">2.7.7.7</ecNumber>
    </recommendedName>
</protein>
<dbReference type="InterPro" id="IPR002298">
    <property type="entry name" value="DNA_polymerase_A"/>
</dbReference>
<evidence type="ECO:0000313" key="6">
    <source>
        <dbReference type="EMBL" id="CUO36661.1"/>
    </source>
</evidence>
<evidence type="ECO:0000259" key="5">
    <source>
        <dbReference type="SMART" id="SM00482"/>
    </source>
</evidence>
<dbReference type="GO" id="GO:0003677">
    <property type="term" value="F:DNA binding"/>
    <property type="evidence" value="ECO:0007669"/>
    <property type="project" value="InterPro"/>
</dbReference>
<dbReference type="EMBL" id="CYZO01000037">
    <property type="protein sequence ID" value="CUO36661.1"/>
    <property type="molecule type" value="Genomic_DNA"/>
</dbReference>
<keyword evidence="6" id="KW-0548">Nucleotidyltransferase</keyword>
<dbReference type="GO" id="GO:0006261">
    <property type="term" value="P:DNA-templated DNA replication"/>
    <property type="evidence" value="ECO:0007669"/>
    <property type="project" value="InterPro"/>
</dbReference>
<dbReference type="EC" id="2.7.7.7" evidence="2"/>
<organism evidence="6 7">
    <name type="scientific">[Ruminococcus] torques</name>
    <dbReference type="NCBI Taxonomy" id="33039"/>
    <lineage>
        <taxon>Bacteria</taxon>
        <taxon>Bacillati</taxon>
        <taxon>Bacillota</taxon>
        <taxon>Clostridia</taxon>
        <taxon>Lachnospirales</taxon>
        <taxon>Lachnospiraceae</taxon>
        <taxon>Mediterraneibacter</taxon>
    </lineage>
</organism>
<dbReference type="PANTHER" id="PTHR10133:SF27">
    <property type="entry name" value="DNA POLYMERASE NU"/>
    <property type="match status" value="1"/>
</dbReference>
<feature type="domain" description="DNA-directed DNA polymerase family A palm" evidence="5">
    <location>
        <begin position="371"/>
        <end position="615"/>
    </location>
</feature>
<keyword evidence="3" id="KW-0235">DNA replication</keyword>
<dbReference type="GO" id="GO:0006302">
    <property type="term" value="P:double-strand break repair"/>
    <property type="evidence" value="ECO:0007669"/>
    <property type="project" value="TreeGrafter"/>
</dbReference>
<comment type="similarity">
    <text evidence="1">Belongs to the DNA polymerase type-A family.</text>
</comment>
<dbReference type="Proteomes" id="UP000095787">
    <property type="component" value="Unassembled WGS sequence"/>
</dbReference>
<dbReference type="InterPro" id="IPR001098">
    <property type="entry name" value="DNA-dir_DNA_pol_A_palm_dom"/>
</dbReference>
<name>A0A174EFZ4_9FIRM</name>
<accession>A0A174EFZ4</accession>
<evidence type="ECO:0000256" key="1">
    <source>
        <dbReference type="ARBA" id="ARBA00007705"/>
    </source>
</evidence>
<dbReference type="AlphaFoldDB" id="A0A174EFZ4"/>
<dbReference type="PANTHER" id="PTHR10133">
    <property type="entry name" value="DNA POLYMERASE I"/>
    <property type="match status" value="1"/>
</dbReference>
<keyword evidence="6" id="KW-0808">Transferase</keyword>
<dbReference type="Gene3D" id="1.10.150.20">
    <property type="entry name" value="5' to 3' exonuclease, C-terminal subdomain"/>
    <property type="match status" value="1"/>
</dbReference>
<evidence type="ECO:0000313" key="7">
    <source>
        <dbReference type="Proteomes" id="UP000095787"/>
    </source>
</evidence>
<proteinExistence type="inferred from homology"/>
<dbReference type="InterPro" id="IPR012337">
    <property type="entry name" value="RNaseH-like_sf"/>
</dbReference>